<organism evidence="2 3">
    <name type="scientific">Henningerozyma blattae (strain ATCC 34711 / CBS 6284 / DSM 70876 / NBRC 10599 / NRRL Y-10934 / UCD 77-7)</name>
    <name type="common">Yeast</name>
    <name type="synonym">Tetrapisispora blattae</name>
    <dbReference type="NCBI Taxonomy" id="1071380"/>
    <lineage>
        <taxon>Eukaryota</taxon>
        <taxon>Fungi</taxon>
        <taxon>Dikarya</taxon>
        <taxon>Ascomycota</taxon>
        <taxon>Saccharomycotina</taxon>
        <taxon>Saccharomycetes</taxon>
        <taxon>Saccharomycetales</taxon>
        <taxon>Saccharomycetaceae</taxon>
        <taxon>Henningerozyma</taxon>
    </lineage>
</organism>
<protein>
    <submittedName>
        <fullName evidence="2">Uncharacterized protein</fullName>
    </submittedName>
</protein>
<dbReference type="InterPro" id="IPR036871">
    <property type="entry name" value="PX_dom_sf"/>
</dbReference>
<feature type="compositionally biased region" description="Low complexity" evidence="1">
    <location>
        <begin position="189"/>
        <end position="207"/>
    </location>
</feature>
<keyword evidence="3" id="KW-1185">Reference proteome</keyword>
<evidence type="ECO:0000256" key="1">
    <source>
        <dbReference type="SAM" id="MobiDB-lite"/>
    </source>
</evidence>
<dbReference type="KEGG" id="tbl:TBLA_0I00730"/>
<dbReference type="eggNOG" id="ENOG502S32U">
    <property type="taxonomic scope" value="Eukaryota"/>
</dbReference>
<evidence type="ECO:0000313" key="2">
    <source>
        <dbReference type="EMBL" id="CCH62731.1"/>
    </source>
</evidence>
<feature type="region of interest" description="Disordered" evidence="1">
    <location>
        <begin position="381"/>
        <end position="407"/>
    </location>
</feature>
<proteinExistence type="predicted"/>
<feature type="compositionally biased region" description="Polar residues" evidence="1">
    <location>
        <begin position="297"/>
        <end position="321"/>
    </location>
</feature>
<feature type="region of interest" description="Disordered" evidence="1">
    <location>
        <begin position="189"/>
        <end position="209"/>
    </location>
</feature>
<feature type="region of interest" description="Disordered" evidence="1">
    <location>
        <begin position="297"/>
        <end position="322"/>
    </location>
</feature>
<dbReference type="Proteomes" id="UP000002866">
    <property type="component" value="Chromosome 9"/>
</dbReference>
<reference evidence="2 3" key="1">
    <citation type="journal article" date="2011" name="Proc. Natl. Acad. Sci. U.S.A.">
        <title>Evolutionary erosion of yeast sex chromosomes by mating-type switching accidents.</title>
        <authorList>
            <person name="Gordon J.L."/>
            <person name="Armisen D."/>
            <person name="Proux-Wera E."/>
            <person name="Oheigeartaigh S.S."/>
            <person name="Byrne K.P."/>
            <person name="Wolfe K.H."/>
        </authorList>
    </citation>
    <scope>NUCLEOTIDE SEQUENCE [LARGE SCALE GENOMIC DNA]</scope>
    <source>
        <strain evidence="3">ATCC 34711 / CBS 6284 / DSM 70876 / NBRC 10599 / NRRL Y-10934 / UCD 77-7</strain>
    </source>
</reference>
<dbReference type="EMBL" id="HE806324">
    <property type="protein sequence ID" value="CCH62731.1"/>
    <property type="molecule type" value="Genomic_DNA"/>
</dbReference>
<dbReference type="Gene3D" id="3.30.1520.10">
    <property type="entry name" value="Phox-like domain"/>
    <property type="match status" value="1"/>
</dbReference>
<name>I2H8M9_HENB6</name>
<evidence type="ECO:0000313" key="3">
    <source>
        <dbReference type="Proteomes" id="UP000002866"/>
    </source>
</evidence>
<gene>
    <name evidence="2" type="primary">TBLA0I00730</name>
    <name evidence="2" type="ORF">TBLA_0I00730</name>
</gene>
<dbReference type="HOGENOM" id="CLU_531191_0_0_1"/>
<dbReference type="AlphaFoldDB" id="I2H8M9"/>
<dbReference type="OrthoDB" id="4064232at2759"/>
<accession>I2H8M9</accession>
<dbReference type="GeneID" id="14497909"/>
<dbReference type="InParanoid" id="I2H8M9"/>
<dbReference type="GO" id="GO:0035091">
    <property type="term" value="F:phosphatidylinositol binding"/>
    <property type="evidence" value="ECO:0007669"/>
    <property type="project" value="InterPro"/>
</dbReference>
<dbReference type="RefSeq" id="XP_004182250.1">
    <property type="nucleotide sequence ID" value="XM_004182202.1"/>
</dbReference>
<feature type="compositionally biased region" description="Low complexity" evidence="1">
    <location>
        <begin position="386"/>
        <end position="407"/>
    </location>
</feature>
<sequence length="513" mass="57106">MPGNSSKLNISNPISRSISLPVKRKFDNYNPHRPHFHLDNSNSNIINNRRLNHKNKYYNLIRNYNPTFHDIQKYQDSNTFDLPHLKANADDLVQLISMESNDLAYVKLINRLGQGLIPLKYLAESAINNTTNNIATIPATTTLLEGITAQSSHVPTNSSHAGFSITPPASPLSLNSKSFDIANSKRSKSVSASSSSHSPNSSLNSNSTPMVSNLNELSDCRIISINNNTNKNRLQYVLKLIYANSTTTSSSSFTLSTLFYSNFYNLHVYLLQTNLKQSIPNLPPPTTTIATINSNTGPSSSGIIHGQNPTSGKITGINNPNAEKLSENDERINLFNNYLQSIISLIKTTNDTTITATFIHWLFHGKIVKLSELQNLNSSPLTPKGSFSPTTRSSSSSSSSCSTYSRSCSWNENSIKIKIHFKNDCYIVKSTFTEVDTLNKLKQIIIKKINNSSSNSNLNYSSLTMNNFNIISKIFNWYIIELTNESIYNDILLKLSQDTSSQSRLVLTIIENQ</sequence>